<feature type="transmembrane region" description="Helical" evidence="1">
    <location>
        <begin position="141"/>
        <end position="159"/>
    </location>
</feature>
<proteinExistence type="predicted"/>
<protein>
    <submittedName>
        <fullName evidence="3">CPBP family intramembrane glutamic endopeptidase</fullName>
        <ecNumber evidence="3">3.4.-.-</ecNumber>
    </submittedName>
</protein>
<dbReference type="InterPro" id="IPR003675">
    <property type="entry name" value="Rce1/LyrA-like_dom"/>
</dbReference>
<feature type="transmembrane region" description="Helical" evidence="1">
    <location>
        <begin position="237"/>
        <end position="260"/>
    </location>
</feature>
<sequence>MRRLQWALWNGSERRLRTPWRLLLGTVLFLLVSIATLLSLQLLREIAGISLLAGFGPATRPLVLNAIGGLVVLGTLLAVAWLLDRRYLTDFGLGIDREWWVDCGFGLALGGGVMTAMVVVGIAGGLLAVESVGLSGTLPQLAGLVAVFLLVGVYEELLVRGYLLTNFAEGFRWFDRLSPRAAALSATLLSSLVFGGLHATNPNATLLSTAVISAAGVMLALGYLYTGELAIPIGVHITWNAFQGLVYGLPVSGAELPVSLVETTSRGPQIVSGGAFGPEAGLLGLAGVGVSALGIVMYCRSRYGTLAIDSDITTPDLRDITPTE</sequence>
<feature type="transmembrane region" description="Helical" evidence="1">
    <location>
        <begin position="20"/>
        <end position="42"/>
    </location>
</feature>
<feature type="transmembrane region" description="Helical" evidence="1">
    <location>
        <begin position="280"/>
        <end position="299"/>
    </location>
</feature>
<dbReference type="GO" id="GO:0004175">
    <property type="term" value="F:endopeptidase activity"/>
    <property type="evidence" value="ECO:0007669"/>
    <property type="project" value="UniProtKB-ARBA"/>
</dbReference>
<gene>
    <name evidence="3" type="ORF">ACFSBW_02290</name>
</gene>
<organism evidence="3 4">
    <name type="scientific">Halohasta litorea</name>
    <dbReference type="NCBI Taxonomy" id="869891"/>
    <lineage>
        <taxon>Archaea</taxon>
        <taxon>Methanobacteriati</taxon>
        <taxon>Methanobacteriota</taxon>
        <taxon>Stenosarchaea group</taxon>
        <taxon>Halobacteria</taxon>
        <taxon>Halobacteriales</taxon>
        <taxon>Haloferacaceae</taxon>
        <taxon>Halohasta</taxon>
    </lineage>
</organism>
<feature type="transmembrane region" description="Helical" evidence="1">
    <location>
        <begin position="104"/>
        <end position="129"/>
    </location>
</feature>
<reference evidence="3 4" key="1">
    <citation type="journal article" date="2019" name="Int. J. Syst. Evol. Microbiol.">
        <title>The Global Catalogue of Microorganisms (GCM) 10K type strain sequencing project: providing services to taxonomists for standard genome sequencing and annotation.</title>
        <authorList>
            <consortium name="The Broad Institute Genomics Platform"/>
            <consortium name="The Broad Institute Genome Sequencing Center for Infectious Disease"/>
            <person name="Wu L."/>
            <person name="Ma J."/>
        </authorList>
    </citation>
    <scope>NUCLEOTIDE SEQUENCE [LARGE SCALE GENOMIC DNA]</scope>
    <source>
        <strain evidence="3 4">CGMCC 1.10593</strain>
    </source>
</reference>
<keyword evidence="4" id="KW-1185">Reference proteome</keyword>
<keyword evidence="1" id="KW-0812">Transmembrane</keyword>
<dbReference type="AlphaFoldDB" id="A0ABD6D3V7"/>
<dbReference type="GO" id="GO:0080120">
    <property type="term" value="P:CAAX-box protein maturation"/>
    <property type="evidence" value="ECO:0007669"/>
    <property type="project" value="UniProtKB-ARBA"/>
</dbReference>
<feature type="domain" description="CAAX prenyl protease 2/Lysostaphin resistance protein A-like" evidence="2">
    <location>
        <begin position="140"/>
        <end position="242"/>
    </location>
</feature>
<evidence type="ECO:0000256" key="1">
    <source>
        <dbReference type="SAM" id="Phobius"/>
    </source>
</evidence>
<comment type="caution">
    <text evidence="3">The sequence shown here is derived from an EMBL/GenBank/DDBJ whole genome shotgun (WGS) entry which is preliminary data.</text>
</comment>
<keyword evidence="1" id="KW-1133">Transmembrane helix</keyword>
<dbReference type="PANTHER" id="PTHR39430">
    <property type="entry name" value="MEMBRANE-ASSOCIATED PROTEASE-RELATED"/>
    <property type="match status" value="1"/>
</dbReference>
<keyword evidence="3" id="KW-0378">Hydrolase</keyword>
<dbReference type="EMBL" id="JBHUDM010000001">
    <property type="protein sequence ID" value="MFD1640706.1"/>
    <property type="molecule type" value="Genomic_DNA"/>
</dbReference>
<feature type="transmembrane region" description="Helical" evidence="1">
    <location>
        <begin position="205"/>
        <end position="225"/>
    </location>
</feature>
<dbReference type="Pfam" id="PF02517">
    <property type="entry name" value="Rce1-like"/>
    <property type="match status" value="1"/>
</dbReference>
<dbReference type="RefSeq" id="WP_256394405.1">
    <property type="nucleotide sequence ID" value="NZ_JANHDJ010000001.1"/>
</dbReference>
<evidence type="ECO:0000259" key="2">
    <source>
        <dbReference type="Pfam" id="PF02517"/>
    </source>
</evidence>
<dbReference type="EC" id="3.4.-.-" evidence="3"/>
<accession>A0ABD6D3V7</accession>
<dbReference type="Proteomes" id="UP001597052">
    <property type="component" value="Unassembled WGS sequence"/>
</dbReference>
<name>A0ABD6D3V7_9EURY</name>
<feature type="transmembrane region" description="Helical" evidence="1">
    <location>
        <begin position="180"/>
        <end position="199"/>
    </location>
</feature>
<keyword evidence="1" id="KW-0472">Membrane</keyword>
<dbReference type="PANTHER" id="PTHR39430:SF1">
    <property type="entry name" value="PROTEASE"/>
    <property type="match status" value="1"/>
</dbReference>
<evidence type="ECO:0000313" key="3">
    <source>
        <dbReference type="EMBL" id="MFD1640706.1"/>
    </source>
</evidence>
<feature type="transmembrane region" description="Helical" evidence="1">
    <location>
        <begin position="62"/>
        <end position="83"/>
    </location>
</feature>
<evidence type="ECO:0000313" key="4">
    <source>
        <dbReference type="Proteomes" id="UP001597052"/>
    </source>
</evidence>